<dbReference type="Proteomes" id="UP001623330">
    <property type="component" value="Unassembled WGS sequence"/>
</dbReference>
<sequence length="322" mass="36421">MLGRRILVRAARYSTFEAKYRDKLLEKARKQGLSSVEELKEKLADQIAEKKKELNKIDPLKELEQYMMGSGTGSGSGIRGGQAPGSVSGSASGAASGIGKENTTPVRKPVRPVTEKPFKSLDDYLKLEKLKDLSRQEVEFLWRAKWANRDDALVAVVPFRDTFQTMYKYAVRNPLFVLPLPRDPNKTESKKDQNKTDETVPVELQYIQWHFAGPHTIHCIMTSLAEYKLRQDFATPHTTIQFHLDLSQDKDMVLMNGQVERDSNVSLQDAQLLLLNVQRFFGAMGTNSAIAKQRLKLLEDFNQGSAEFDINKLITLSQSLEN</sequence>
<evidence type="ECO:0000256" key="1">
    <source>
        <dbReference type="ARBA" id="ARBA00004173"/>
    </source>
</evidence>
<evidence type="ECO:0000313" key="7">
    <source>
        <dbReference type="Proteomes" id="UP001623330"/>
    </source>
</evidence>
<dbReference type="EMBL" id="JBEVYD010000005">
    <property type="protein sequence ID" value="KAL3233128.1"/>
    <property type="molecule type" value="Genomic_DNA"/>
</dbReference>
<dbReference type="PANTHER" id="PTHR13126">
    <property type="entry name" value="CHAPERONE ATP11"/>
    <property type="match status" value="1"/>
</dbReference>
<name>A0ABR4NWQ6_9SACH</name>
<protein>
    <submittedName>
        <fullName evidence="6">Protein ATP11, mitochondrial</fullName>
    </submittedName>
</protein>
<dbReference type="InterPro" id="IPR010591">
    <property type="entry name" value="ATP11"/>
</dbReference>
<comment type="caution">
    <text evidence="6">The sequence shown here is derived from an EMBL/GenBank/DDBJ whole genome shotgun (WGS) entry which is preliminary data.</text>
</comment>
<keyword evidence="4" id="KW-0496">Mitochondrion</keyword>
<accession>A0ABR4NWQ6</accession>
<dbReference type="Pfam" id="PF06644">
    <property type="entry name" value="ATP11"/>
    <property type="match status" value="1"/>
</dbReference>
<feature type="region of interest" description="Disordered" evidence="5">
    <location>
        <begin position="71"/>
        <end position="110"/>
    </location>
</feature>
<feature type="compositionally biased region" description="Low complexity" evidence="5">
    <location>
        <begin position="84"/>
        <end position="99"/>
    </location>
</feature>
<evidence type="ECO:0000313" key="6">
    <source>
        <dbReference type="EMBL" id="KAL3233128.1"/>
    </source>
</evidence>
<gene>
    <name evidence="6" type="ORF">RNJ44_05044</name>
</gene>
<dbReference type="PANTHER" id="PTHR13126:SF0">
    <property type="entry name" value="ATP SYNTHASE MITOCHONDRIAL F1 COMPLEX ASSEMBLY FACTOR 1"/>
    <property type="match status" value="1"/>
</dbReference>
<evidence type="ECO:0000256" key="5">
    <source>
        <dbReference type="SAM" id="MobiDB-lite"/>
    </source>
</evidence>
<proteinExistence type="inferred from homology"/>
<reference evidence="6 7" key="1">
    <citation type="submission" date="2024-05" db="EMBL/GenBank/DDBJ databases">
        <title>Long read based assembly of the Candida bracarensis genome reveals expanded adhesin content.</title>
        <authorList>
            <person name="Marcet-Houben M."/>
            <person name="Ksiezopolska E."/>
            <person name="Gabaldon T."/>
        </authorList>
    </citation>
    <scope>NUCLEOTIDE SEQUENCE [LARGE SCALE GENOMIC DNA]</scope>
    <source>
        <strain evidence="6 7">CBM6</strain>
    </source>
</reference>
<comment type="subcellular location">
    <subcellularLocation>
        <location evidence="1">Mitochondrion</location>
    </subcellularLocation>
</comment>
<feature type="compositionally biased region" description="Gly residues" evidence="5">
    <location>
        <begin position="71"/>
        <end position="83"/>
    </location>
</feature>
<keyword evidence="3" id="KW-0809">Transit peptide</keyword>
<evidence type="ECO:0000256" key="4">
    <source>
        <dbReference type="ARBA" id="ARBA00023128"/>
    </source>
</evidence>
<evidence type="ECO:0000256" key="3">
    <source>
        <dbReference type="ARBA" id="ARBA00022946"/>
    </source>
</evidence>
<comment type="similarity">
    <text evidence="2">Belongs to the ATP11 family.</text>
</comment>
<evidence type="ECO:0000256" key="2">
    <source>
        <dbReference type="ARBA" id="ARBA00009116"/>
    </source>
</evidence>
<organism evidence="6 7">
    <name type="scientific">Nakaseomyces bracarensis</name>
    <dbReference type="NCBI Taxonomy" id="273131"/>
    <lineage>
        <taxon>Eukaryota</taxon>
        <taxon>Fungi</taxon>
        <taxon>Dikarya</taxon>
        <taxon>Ascomycota</taxon>
        <taxon>Saccharomycotina</taxon>
        <taxon>Saccharomycetes</taxon>
        <taxon>Saccharomycetales</taxon>
        <taxon>Saccharomycetaceae</taxon>
        <taxon>Nakaseomyces</taxon>
    </lineage>
</organism>
<keyword evidence="7" id="KW-1185">Reference proteome</keyword>